<dbReference type="RefSeq" id="WP_005305055.1">
    <property type="nucleotide sequence ID" value="NZ_CP018298.1"/>
</dbReference>
<protein>
    <submittedName>
        <fullName evidence="3">Inner membrane protein yibH</fullName>
    </submittedName>
</protein>
<dbReference type="Gene3D" id="2.40.30.170">
    <property type="match status" value="1"/>
</dbReference>
<evidence type="ECO:0000313" key="4">
    <source>
        <dbReference type="Proteomes" id="UP000251647"/>
    </source>
</evidence>
<dbReference type="PANTHER" id="PTHR30367:SF6">
    <property type="entry name" value="SECRETION PROTEIN-RELATED"/>
    <property type="match status" value="1"/>
</dbReference>
<proteinExistence type="inferred from homology"/>
<dbReference type="EMBL" id="UATL01000005">
    <property type="protein sequence ID" value="SPY44848.1"/>
    <property type="molecule type" value="Genomic_DNA"/>
</dbReference>
<dbReference type="InterPro" id="IPR050393">
    <property type="entry name" value="MFP_Efflux_Pump"/>
</dbReference>
<dbReference type="SUPFAM" id="SSF111369">
    <property type="entry name" value="HlyD-like secretion proteins"/>
    <property type="match status" value="2"/>
</dbReference>
<dbReference type="Pfam" id="PF25917">
    <property type="entry name" value="BSH_RND"/>
    <property type="match status" value="1"/>
</dbReference>
<sequence length="355" mass="39513">MQTAESAFRRWMRCLIILFLIFLAYIIVADRHAPLTTESRVHGYVVQIAPEVSGNVTSVKVKNNQDVKKGELLFTIDDSKYQIAVERAKVNLAQAHEQETALYAQADAARAQIATAQAAYNNANREYNRIQKLANKNLVSQSMRDNAFAQDKVTRSNLAAAKQQLLVIQAKLGSTPGDSTMVHAAENALKQAELDLSHTQVKAPSNGVITNMQLDEGTMASANKPILTFIPTDNMWVSADFREKATALINDKSAAYVTYDALPGEVFDFKIASRDFGVSSAQQNPNGQLTTVEVNNRWVRDAQRIRVNLVSEEPMPKQLFVGSRATVVIYPTENPIWQFMASAEIWIASVFHYIY</sequence>
<evidence type="ECO:0000259" key="2">
    <source>
        <dbReference type="Pfam" id="PF25917"/>
    </source>
</evidence>
<gene>
    <name evidence="3" type="primary">yibH_5</name>
    <name evidence="3" type="ORF">NCTC11647_03799</name>
</gene>
<dbReference type="Gene3D" id="1.10.287.470">
    <property type="entry name" value="Helix hairpin bin"/>
    <property type="match status" value="2"/>
</dbReference>
<dbReference type="Gene3D" id="2.40.50.100">
    <property type="match status" value="1"/>
</dbReference>
<evidence type="ECO:0000256" key="1">
    <source>
        <dbReference type="ARBA" id="ARBA00009477"/>
    </source>
</evidence>
<feature type="domain" description="Multidrug resistance protein MdtA-like barrel-sandwich hybrid" evidence="2">
    <location>
        <begin position="45"/>
        <end position="225"/>
    </location>
</feature>
<evidence type="ECO:0000313" key="3">
    <source>
        <dbReference type="EMBL" id="SPY44848.1"/>
    </source>
</evidence>
<reference evidence="3 4" key="1">
    <citation type="submission" date="2018-06" db="EMBL/GenBank/DDBJ databases">
        <authorList>
            <consortium name="Pathogen Informatics"/>
            <person name="Doyle S."/>
        </authorList>
    </citation>
    <scope>NUCLEOTIDE SEQUENCE [LARGE SCALE GENOMIC DNA]</scope>
    <source>
        <strain evidence="3 4">NCTC11647</strain>
    </source>
</reference>
<name>A0A2T3QJT0_PHODM</name>
<dbReference type="Proteomes" id="UP000251647">
    <property type="component" value="Unassembled WGS sequence"/>
</dbReference>
<comment type="similarity">
    <text evidence="1">Belongs to the membrane fusion protein (MFP) (TC 8.A.1) family.</text>
</comment>
<organism evidence="3 4">
    <name type="scientific">Photobacterium damselae</name>
    <dbReference type="NCBI Taxonomy" id="38293"/>
    <lineage>
        <taxon>Bacteria</taxon>
        <taxon>Pseudomonadati</taxon>
        <taxon>Pseudomonadota</taxon>
        <taxon>Gammaproteobacteria</taxon>
        <taxon>Vibrionales</taxon>
        <taxon>Vibrionaceae</taxon>
        <taxon>Photobacterium</taxon>
    </lineage>
</organism>
<dbReference type="InterPro" id="IPR058625">
    <property type="entry name" value="MdtA-like_BSH"/>
</dbReference>
<accession>A0A2T3QJT0</accession>
<dbReference type="PANTHER" id="PTHR30367">
    <property type="entry name" value="P-HYDROXYBENZOIC ACID EFFLUX PUMP SUBUNIT AAEA-RELATED"/>
    <property type="match status" value="1"/>
</dbReference>
<dbReference type="OrthoDB" id="8958519at2"/>
<dbReference type="AlphaFoldDB" id="A0A2T3QJT0"/>